<evidence type="ECO:0000256" key="4">
    <source>
        <dbReference type="ARBA" id="ARBA00023163"/>
    </source>
</evidence>
<proteinExistence type="predicted"/>
<evidence type="ECO:0000313" key="10">
    <source>
        <dbReference type="WBParaSite" id="ACRNAN_scaffold7095.g21760.t1"/>
    </source>
</evidence>
<dbReference type="CDD" id="cd00266">
    <property type="entry name" value="MADS_SRF_like"/>
    <property type="match status" value="1"/>
</dbReference>
<dbReference type="Gene3D" id="3.40.1810.10">
    <property type="entry name" value="Transcription factor, MADS-box"/>
    <property type="match status" value="1"/>
</dbReference>
<dbReference type="WBParaSite" id="ACRNAN_scaffold7095.g21760.t1">
    <property type="protein sequence ID" value="ACRNAN_scaffold7095.g21760.t1"/>
    <property type="gene ID" value="ACRNAN_scaffold7095.g21760"/>
</dbReference>
<keyword evidence="5" id="KW-0539">Nucleus</keyword>
<dbReference type="GO" id="GO:0005634">
    <property type="term" value="C:nucleus"/>
    <property type="evidence" value="ECO:0007669"/>
    <property type="project" value="UniProtKB-SubCell"/>
</dbReference>
<dbReference type="PROSITE" id="PS00350">
    <property type="entry name" value="MADS_BOX_1"/>
    <property type="match status" value="1"/>
</dbReference>
<keyword evidence="4" id="KW-0804">Transcription</keyword>
<evidence type="ECO:0000256" key="3">
    <source>
        <dbReference type="ARBA" id="ARBA00023125"/>
    </source>
</evidence>
<feature type="domain" description="MADS-box" evidence="8">
    <location>
        <begin position="75"/>
        <end position="135"/>
    </location>
</feature>
<sequence>MSVVPDEATCFNLNFTNPGGTGPIQSLLLSPKQTCSSDEMAAESEGSKESSPPASRMPMEGTSSLSLLPNGKKTKGRVKIKMEYIGNKLRRYTTFSKRKTGIMKKAYELSTLTGTQVMLLVASETGHVYAFSTNKLKPMIVSDAGKTLIQNCLNTPEDQIPDMSACKTEFTFEPPPGCPTINPRKRKLHETETVGFF</sequence>
<name>A0A914EDQ2_9BILA</name>
<evidence type="ECO:0000256" key="1">
    <source>
        <dbReference type="ARBA" id="ARBA00004123"/>
    </source>
</evidence>
<dbReference type="GO" id="GO:0045944">
    <property type="term" value="P:positive regulation of transcription by RNA polymerase II"/>
    <property type="evidence" value="ECO:0007669"/>
    <property type="project" value="InterPro"/>
</dbReference>
<dbReference type="Proteomes" id="UP000887540">
    <property type="component" value="Unplaced"/>
</dbReference>
<dbReference type="SMART" id="SM00432">
    <property type="entry name" value="MADS"/>
    <property type="match status" value="1"/>
</dbReference>
<evidence type="ECO:0000313" key="9">
    <source>
        <dbReference type="Proteomes" id="UP000887540"/>
    </source>
</evidence>
<accession>A0A914EDQ2</accession>
<evidence type="ECO:0000256" key="5">
    <source>
        <dbReference type="ARBA" id="ARBA00023242"/>
    </source>
</evidence>
<dbReference type="Pfam" id="PF00319">
    <property type="entry name" value="SRF-TF"/>
    <property type="match status" value="1"/>
</dbReference>
<dbReference type="PRINTS" id="PR00404">
    <property type="entry name" value="MADSDOMAIN"/>
</dbReference>
<dbReference type="InterPro" id="IPR036879">
    <property type="entry name" value="TF_MADSbox_sf"/>
</dbReference>
<keyword evidence="3" id="KW-0238">DNA-binding</keyword>
<dbReference type="PROSITE" id="PS50066">
    <property type="entry name" value="MADS_BOX_2"/>
    <property type="match status" value="1"/>
</dbReference>
<keyword evidence="9" id="KW-1185">Reference proteome</keyword>
<dbReference type="FunFam" id="3.40.1810.10:FF:000002">
    <property type="entry name" value="Serum response factor b"/>
    <property type="match status" value="1"/>
</dbReference>
<protein>
    <recommendedName>
        <fullName evidence="6">Serum response factor homolog</fullName>
    </recommendedName>
</protein>
<keyword evidence="2" id="KW-0805">Transcription regulation</keyword>
<feature type="region of interest" description="Disordered" evidence="7">
    <location>
        <begin position="33"/>
        <end position="70"/>
    </location>
</feature>
<evidence type="ECO:0000259" key="8">
    <source>
        <dbReference type="PROSITE" id="PS50066"/>
    </source>
</evidence>
<dbReference type="GO" id="GO:0000981">
    <property type="term" value="F:DNA-binding transcription factor activity, RNA polymerase II-specific"/>
    <property type="evidence" value="ECO:0007669"/>
    <property type="project" value="InterPro"/>
</dbReference>
<dbReference type="InterPro" id="IPR050142">
    <property type="entry name" value="MADS-box/MEF2_TF"/>
</dbReference>
<reference evidence="10" key="1">
    <citation type="submission" date="2022-11" db="UniProtKB">
        <authorList>
            <consortium name="WormBaseParasite"/>
        </authorList>
    </citation>
    <scope>IDENTIFICATION</scope>
</reference>
<dbReference type="PANTHER" id="PTHR48019">
    <property type="entry name" value="SERUM RESPONSE FACTOR HOMOLOG"/>
    <property type="match status" value="1"/>
</dbReference>
<dbReference type="GO" id="GO:0046983">
    <property type="term" value="F:protein dimerization activity"/>
    <property type="evidence" value="ECO:0007669"/>
    <property type="project" value="InterPro"/>
</dbReference>
<dbReference type="AlphaFoldDB" id="A0A914EDQ2"/>
<dbReference type="InterPro" id="IPR002100">
    <property type="entry name" value="TF_MADSbox"/>
</dbReference>
<organism evidence="9 10">
    <name type="scientific">Acrobeloides nanus</name>
    <dbReference type="NCBI Taxonomy" id="290746"/>
    <lineage>
        <taxon>Eukaryota</taxon>
        <taxon>Metazoa</taxon>
        <taxon>Ecdysozoa</taxon>
        <taxon>Nematoda</taxon>
        <taxon>Chromadorea</taxon>
        <taxon>Rhabditida</taxon>
        <taxon>Tylenchina</taxon>
        <taxon>Cephalobomorpha</taxon>
        <taxon>Cephaloboidea</taxon>
        <taxon>Cephalobidae</taxon>
        <taxon>Acrobeloides</taxon>
    </lineage>
</organism>
<dbReference type="GO" id="GO:0000987">
    <property type="term" value="F:cis-regulatory region sequence-specific DNA binding"/>
    <property type="evidence" value="ECO:0007669"/>
    <property type="project" value="InterPro"/>
</dbReference>
<dbReference type="InterPro" id="IPR033897">
    <property type="entry name" value="SRF-like_MADS-box"/>
</dbReference>
<evidence type="ECO:0000256" key="7">
    <source>
        <dbReference type="SAM" id="MobiDB-lite"/>
    </source>
</evidence>
<evidence type="ECO:0000256" key="6">
    <source>
        <dbReference type="ARBA" id="ARBA00069746"/>
    </source>
</evidence>
<comment type="subcellular location">
    <subcellularLocation>
        <location evidence="1">Nucleus</location>
    </subcellularLocation>
</comment>
<dbReference type="SUPFAM" id="SSF55455">
    <property type="entry name" value="SRF-like"/>
    <property type="match status" value="1"/>
</dbReference>
<evidence type="ECO:0000256" key="2">
    <source>
        <dbReference type="ARBA" id="ARBA00023015"/>
    </source>
</evidence>